<feature type="transmembrane region" description="Helical" evidence="1">
    <location>
        <begin position="38"/>
        <end position="59"/>
    </location>
</feature>
<dbReference type="EMBL" id="AFPU01000001">
    <property type="protein sequence ID" value="EGP93796.1"/>
    <property type="molecule type" value="Genomic_DNA"/>
</dbReference>
<dbReference type="STRING" id="1001994.MY1_1036"/>
<evidence type="ECO:0000313" key="2">
    <source>
        <dbReference type="EMBL" id="EGP93796.1"/>
    </source>
</evidence>
<comment type="caution">
    <text evidence="2">The sequence shown here is derived from an EMBL/GenBank/DDBJ whole genome shotgun (WGS) entry which is preliminary data.</text>
</comment>
<accession>F9CWZ4</accession>
<evidence type="ECO:0000313" key="3">
    <source>
        <dbReference type="Proteomes" id="UP000004440"/>
    </source>
</evidence>
<feature type="transmembrane region" description="Helical" evidence="1">
    <location>
        <begin position="12"/>
        <end position="32"/>
    </location>
</feature>
<dbReference type="Proteomes" id="UP000004440">
    <property type="component" value="Unassembled WGS sequence"/>
</dbReference>
<dbReference type="RefSeq" id="WP_007550633.1">
    <property type="nucleotide sequence ID" value="NZ_AFPU01000001.1"/>
</dbReference>
<name>F9CWZ4_9ARCH</name>
<dbReference type="AlphaFoldDB" id="F9CWZ4"/>
<proteinExistence type="predicted"/>
<sequence>MKITEFRHPSILSLMVGLTLTLFGATILLNPQDNTTNIVFLSMFGIGLFILGLSCSLLYQIRRARIKP</sequence>
<keyword evidence="1" id="KW-0812">Transmembrane</keyword>
<gene>
    <name evidence="2" type="ORF">MY1_1036</name>
</gene>
<protein>
    <submittedName>
        <fullName evidence="2">Uncharacterized protein</fullName>
    </submittedName>
</protein>
<keyword evidence="1" id="KW-1133">Transmembrane helix</keyword>
<keyword evidence="3" id="KW-1185">Reference proteome</keyword>
<evidence type="ECO:0000256" key="1">
    <source>
        <dbReference type="SAM" id="Phobius"/>
    </source>
</evidence>
<organism evidence="2 3">
    <name type="scientific">Nitrosarchaeum koreense MY1</name>
    <dbReference type="NCBI Taxonomy" id="1001994"/>
    <lineage>
        <taxon>Archaea</taxon>
        <taxon>Nitrososphaerota</taxon>
        <taxon>Nitrososphaeria</taxon>
        <taxon>Nitrosopumilales</taxon>
        <taxon>Nitrosopumilaceae</taxon>
        <taxon>Nitrosarchaeum</taxon>
    </lineage>
</organism>
<keyword evidence="1" id="KW-0472">Membrane</keyword>
<reference evidence="2 3" key="1">
    <citation type="journal article" date="2011" name="J. Bacteriol.">
        <title>Genome Sequence of an Ammonia-Oxidizing Soil Archaeon, "Candidatus Nitrosoarchaeum koreensis" MY1.</title>
        <authorList>
            <person name="Kim B.K."/>
            <person name="Jung M.Y."/>
            <person name="Yu D.S."/>
            <person name="Park S.J."/>
            <person name="Oh T.K."/>
            <person name="Rhee S.K."/>
            <person name="Kim J.F."/>
        </authorList>
    </citation>
    <scope>NUCLEOTIDE SEQUENCE [LARGE SCALE GENOMIC DNA]</scope>
    <source>
        <strain evidence="2 3">MY1</strain>
    </source>
</reference>